<gene>
    <name evidence="3" type="ORF">C2G38_2183423</name>
</gene>
<evidence type="ECO:0008006" key="5">
    <source>
        <dbReference type="Google" id="ProtNLM"/>
    </source>
</evidence>
<feature type="domain" description="BTB" evidence="1">
    <location>
        <begin position="39"/>
        <end position="111"/>
    </location>
</feature>
<dbReference type="InterPro" id="IPR000210">
    <property type="entry name" value="BTB/POZ_dom"/>
</dbReference>
<keyword evidence="4" id="KW-1185">Reference proteome</keyword>
<dbReference type="InterPro" id="IPR052407">
    <property type="entry name" value="BTB_POZ_domain_cont_9"/>
</dbReference>
<evidence type="ECO:0000313" key="3">
    <source>
        <dbReference type="EMBL" id="RIB18874.1"/>
    </source>
</evidence>
<name>A0A397V8L1_9GLOM</name>
<accession>A0A397V8L1</accession>
<protein>
    <recommendedName>
        <fullName evidence="5">TLD-domain-containing protein</fullName>
    </recommendedName>
</protein>
<reference evidence="3" key="1">
    <citation type="submission" date="2018-06" db="EMBL/GenBank/DDBJ databases">
        <title>Comparative genomics reveals the genomic features of Rhizophagus irregularis, R. cerebriforme, R. diaphanum and Gigaspora rosea, and their symbiotic lifestyle signature.</title>
        <authorList>
            <person name="Morin E."/>
            <person name="San Clemente H."/>
            <person name="Chen E.C.H."/>
            <person name="De La Providencia I."/>
            <person name="Hainaut M."/>
            <person name="Kuo A."/>
            <person name="Kohler A."/>
            <person name="Murat C."/>
            <person name="Tang N."/>
            <person name="Roy S."/>
            <person name="Loubradou J."/>
            <person name="Henrissat B."/>
            <person name="Grigoriev I.V."/>
            <person name="Corradi N."/>
            <person name="Roux C."/>
            <person name="Martin F.M."/>
        </authorList>
    </citation>
    <scope>NUCLEOTIDE SEQUENCE [LARGE SCALE GENOMIC DNA]</scope>
    <source>
        <strain evidence="3">DAOM 194757</strain>
    </source>
</reference>
<evidence type="ECO:0000313" key="4">
    <source>
        <dbReference type="Proteomes" id="UP000266673"/>
    </source>
</evidence>
<evidence type="ECO:0000259" key="2">
    <source>
        <dbReference type="PROSITE" id="PS51886"/>
    </source>
</evidence>
<dbReference type="Gene3D" id="1.25.40.420">
    <property type="match status" value="1"/>
</dbReference>
<dbReference type="GO" id="GO:0005737">
    <property type="term" value="C:cytoplasm"/>
    <property type="evidence" value="ECO:0007669"/>
    <property type="project" value="TreeGrafter"/>
</dbReference>
<dbReference type="SMART" id="SM00584">
    <property type="entry name" value="TLDc"/>
    <property type="match status" value="1"/>
</dbReference>
<dbReference type="CDD" id="cd18186">
    <property type="entry name" value="BTB_POZ_ZBTB_KLHL-like"/>
    <property type="match status" value="1"/>
</dbReference>
<feature type="domain" description="TLDc" evidence="2">
    <location>
        <begin position="316"/>
        <end position="505"/>
    </location>
</feature>
<dbReference type="InterPro" id="IPR011333">
    <property type="entry name" value="SKP1/BTB/POZ_sf"/>
</dbReference>
<dbReference type="PANTHER" id="PTHR46306:SF1">
    <property type="entry name" value="BTB_POZ DOMAIN-CONTAINING PROTEIN 9"/>
    <property type="match status" value="1"/>
</dbReference>
<dbReference type="Pfam" id="PF07707">
    <property type="entry name" value="BACK"/>
    <property type="match status" value="1"/>
</dbReference>
<dbReference type="PROSITE" id="PS50097">
    <property type="entry name" value="BTB"/>
    <property type="match status" value="1"/>
</dbReference>
<dbReference type="SUPFAM" id="SSF54695">
    <property type="entry name" value="POZ domain"/>
    <property type="match status" value="1"/>
</dbReference>
<dbReference type="InterPro" id="IPR006571">
    <property type="entry name" value="TLDc_dom"/>
</dbReference>
<dbReference type="Pfam" id="PF00651">
    <property type="entry name" value="BTB"/>
    <property type="match status" value="1"/>
</dbReference>
<dbReference type="EMBL" id="QKWP01000511">
    <property type="protein sequence ID" value="RIB18874.1"/>
    <property type="molecule type" value="Genomic_DNA"/>
</dbReference>
<evidence type="ECO:0000259" key="1">
    <source>
        <dbReference type="PROSITE" id="PS50097"/>
    </source>
</evidence>
<comment type="caution">
    <text evidence="3">The sequence shown here is derived from an EMBL/GenBank/DDBJ whole genome shotgun (WGS) entry which is preliminary data.</text>
</comment>
<dbReference type="SMART" id="SM00225">
    <property type="entry name" value="BTB"/>
    <property type="match status" value="1"/>
</dbReference>
<dbReference type="PROSITE" id="PS51886">
    <property type="entry name" value="TLDC"/>
    <property type="match status" value="1"/>
</dbReference>
<sequence>MATKFYEELSNNYLELLNDGVEFNVAINIGELLNDGEEFNVAINIGEFPNTKTFRAHSLILKHRSLYFRNKLENTVKDENNIKTINLNHISIQQFENIIKYIYGGVILLEKLDASLIFELMLIAHELLFEELTKYLESYLIETKASWLRLYFIRIYEKSFQNHKLLELQNWCNNNAAKYPLKVFDSENFTSLQENALVSLIKRDDLQMEEVKIWNYVIKWGIAQNPSLPSKTSNWSQENNLTIKTTLKNCLPYIRYFQMSDSEIVKYIQPYKEILEKNLWEDILNRLNNPNQIISSTIFPPRAILKQNLSPSAFSTVINEEHAAEIASWVDKKANIYSVRNNPYEFKLLIRGSIDGFTSKTFWKLCDEQTNVVVVMKVKGTNEILGGYNPVGWTKATRKRYHLICDDSFIFSLKNGNKKRSIISRVTDREKNRSIYCALDSGPCFRGGLFMRGSFDKNQCYCLYNSKNPFYERIRDTSLYTVDPDLNHRYISKFSVKEYEVFQIFKKNL</sequence>
<organism evidence="3 4">
    <name type="scientific">Gigaspora rosea</name>
    <dbReference type="NCBI Taxonomy" id="44941"/>
    <lineage>
        <taxon>Eukaryota</taxon>
        <taxon>Fungi</taxon>
        <taxon>Fungi incertae sedis</taxon>
        <taxon>Mucoromycota</taxon>
        <taxon>Glomeromycotina</taxon>
        <taxon>Glomeromycetes</taxon>
        <taxon>Diversisporales</taxon>
        <taxon>Gigasporaceae</taxon>
        <taxon>Gigaspora</taxon>
    </lineage>
</organism>
<dbReference type="Proteomes" id="UP000266673">
    <property type="component" value="Unassembled WGS sequence"/>
</dbReference>
<dbReference type="PANTHER" id="PTHR46306">
    <property type="entry name" value="BTB/POZ DOMAIN-CONTAINING PROTEIN 9"/>
    <property type="match status" value="1"/>
</dbReference>
<dbReference type="Gene3D" id="3.30.710.10">
    <property type="entry name" value="Potassium Channel Kv1.1, Chain A"/>
    <property type="match status" value="1"/>
</dbReference>
<dbReference type="AlphaFoldDB" id="A0A397V8L1"/>
<dbReference type="InterPro" id="IPR011705">
    <property type="entry name" value="BACK"/>
</dbReference>
<dbReference type="Pfam" id="PF07534">
    <property type="entry name" value="TLD"/>
    <property type="match status" value="1"/>
</dbReference>
<proteinExistence type="predicted"/>